<name>A0ABM8BBW5_9BIFI</name>
<keyword evidence="3" id="KW-1185">Reference proteome</keyword>
<keyword evidence="1" id="KW-0472">Membrane</keyword>
<proteinExistence type="predicted"/>
<feature type="transmembrane region" description="Helical" evidence="1">
    <location>
        <begin position="79"/>
        <end position="97"/>
    </location>
</feature>
<evidence type="ECO:0000313" key="2">
    <source>
        <dbReference type="EMBL" id="BDR54106.1"/>
    </source>
</evidence>
<feature type="transmembrane region" description="Helical" evidence="1">
    <location>
        <begin position="132"/>
        <end position="151"/>
    </location>
</feature>
<feature type="transmembrane region" description="Helical" evidence="1">
    <location>
        <begin position="193"/>
        <end position="212"/>
    </location>
</feature>
<keyword evidence="1" id="KW-1133">Transmembrane helix</keyword>
<feature type="transmembrane region" description="Helical" evidence="1">
    <location>
        <begin position="495"/>
        <end position="521"/>
    </location>
</feature>
<feature type="transmembrane region" description="Helical" evidence="1">
    <location>
        <begin position="457"/>
        <end position="483"/>
    </location>
</feature>
<dbReference type="EMBL" id="AP026800">
    <property type="protein sequence ID" value="BDR54106.1"/>
    <property type="molecule type" value="Genomic_DNA"/>
</dbReference>
<feature type="transmembrane region" description="Helical" evidence="1">
    <location>
        <begin position="219"/>
        <end position="239"/>
    </location>
</feature>
<reference evidence="2 3" key="1">
    <citation type="journal article" date="2023" name="Microbiol. Spectr.">
        <title>Symbiosis of Carpenter Bees with Uncharacterized Lactic Acid Bacteria Showing NAD Auxotrophy.</title>
        <authorList>
            <person name="Kawasaki S."/>
            <person name="Ozawa K."/>
            <person name="Mori T."/>
            <person name="Yamamoto A."/>
            <person name="Ito M."/>
            <person name="Ohkuma M."/>
            <person name="Sakamoto M."/>
            <person name="Matsutani M."/>
        </authorList>
    </citation>
    <scope>NUCLEOTIDE SEQUENCE [LARGE SCALE GENOMIC DNA]</scope>
    <source>
        <strain evidence="2 3">KimH</strain>
    </source>
</reference>
<evidence type="ECO:0000313" key="3">
    <source>
        <dbReference type="Proteomes" id="UP001321748"/>
    </source>
</evidence>
<gene>
    <name evidence="2" type="ORF">KIMH_02170</name>
</gene>
<keyword evidence="1" id="KW-0812">Transmembrane</keyword>
<organism evidence="2 3">
    <name type="scientific">Bombiscardovia apis</name>
    <dbReference type="NCBI Taxonomy" id="2932182"/>
    <lineage>
        <taxon>Bacteria</taxon>
        <taxon>Bacillati</taxon>
        <taxon>Actinomycetota</taxon>
        <taxon>Actinomycetes</taxon>
        <taxon>Bifidobacteriales</taxon>
        <taxon>Bifidobacteriaceae</taxon>
        <taxon>Bombiscardovia</taxon>
    </lineage>
</organism>
<accession>A0ABM8BBW5</accession>
<dbReference type="Proteomes" id="UP001321748">
    <property type="component" value="Chromosome"/>
</dbReference>
<feature type="transmembrane region" description="Helical" evidence="1">
    <location>
        <begin position="163"/>
        <end position="187"/>
    </location>
</feature>
<sequence>MPSQCILAVLLTLLTFGRLALSLTLHMWYAYTQRADDALLMSYSLPEYPHSHDYYKLAKNQAYGFFLRFVSWSHINIDLVYFGVWLLAALCTAFALYRFFHITWLAVVSYCYILYNPLAFENWLGTRIYRNSLIVPSLFILLALLVLYLTSTPLPQSGKFRPFIVGTWVAGQVLFYCLLGAVFAFIYDLKEDSVWLLPMFVFVVIVKLIQILRMHGSWMYRGIALSICLLPLLSAAVTVKAVTTYNKRNFGIALLNTRTQGQVAGFVSRVYQVKSDHQTPYIWAPADSLDAVERVSPTLQSKPEIMDYVQHKDFAAPDIHIHPLEGDFLTWQMIAAIDNSIGMDHEPQIQDFFRSVNQEIDAAFHNGDLKHTNKIALSSSLPARTPAQIGDLFGPSFDMMGDTLTLARYYELPHNRNTTNIGKHAIPNRIGLRQLNIDIHNPNPQVLPWLNMEQARAIVQVIVVIYRIANLAACLAFALTLVLGAKQLWYKHWNVGLAATGLSLCLVLYAFVYAFSVAWFIEYTRTAYYQFFFTVGSITPLIGVALLLSLGSLVSLQQAETLNSRAQHRRAPHRGQPSHKARTNLTLPRVIRQL</sequence>
<protein>
    <submittedName>
        <fullName evidence="2">Uncharacterized protein</fullName>
    </submittedName>
</protein>
<feature type="transmembrane region" description="Helical" evidence="1">
    <location>
        <begin position="527"/>
        <end position="548"/>
    </location>
</feature>
<evidence type="ECO:0000256" key="1">
    <source>
        <dbReference type="SAM" id="Phobius"/>
    </source>
</evidence>